<dbReference type="NCBIfam" id="TIGR01292">
    <property type="entry name" value="TRX_reduct"/>
    <property type="match status" value="1"/>
</dbReference>
<dbReference type="InterPro" id="IPR050097">
    <property type="entry name" value="Ferredoxin-NADP_redctase_2"/>
</dbReference>
<evidence type="ECO:0000313" key="13">
    <source>
        <dbReference type="EMBL" id="UUX35493.1"/>
    </source>
</evidence>
<keyword evidence="4 10" id="KW-0285">Flavoprotein</keyword>
<dbReference type="InterPro" id="IPR023753">
    <property type="entry name" value="FAD/NAD-binding_dom"/>
</dbReference>
<dbReference type="Proteomes" id="UP001315967">
    <property type="component" value="Chromosome"/>
</dbReference>
<evidence type="ECO:0000256" key="1">
    <source>
        <dbReference type="ARBA" id="ARBA00009333"/>
    </source>
</evidence>
<accession>A0ABY5PAG8</accession>
<dbReference type="PRINTS" id="PR00368">
    <property type="entry name" value="FADPNR"/>
</dbReference>
<evidence type="ECO:0000256" key="8">
    <source>
        <dbReference type="ARBA" id="ARBA00023284"/>
    </source>
</evidence>
<dbReference type="PRINTS" id="PR00469">
    <property type="entry name" value="PNDRDTASEII"/>
</dbReference>
<sequence>MTAALYASRSNLKTIIIEKGAPGGELINTADVENYPGFKLISGPDLATQMYESSLAFGAEHVYGDVSHIDIQDGIKHVHTADKIYLAPVVIIATGSHHRKLGVKGEEKLSGQGVSYCAVCDGFFFRNRELVVVGGGDSAVEEGNYLTQFANKVTIVHRRDELRAQKVLQDRAFNNPKVEFIWDSVVEEIKGDLAVDAVQIRNIKTNEVYDYKTNGVFIYIGLVPNSAIVEGLGITDDEGWIITNESMETGIPGLYAVGDVRQKHLRQIATAVGDGSHAGHMAYQYIESLKDQTAQVQ</sequence>
<keyword evidence="6 10" id="KW-0560">Oxidoreductase</keyword>
<dbReference type="Gene3D" id="3.50.50.60">
    <property type="entry name" value="FAD/NAD(P)-binding domain"/>
    <property type="match status" value="2"/>
</dbReference>
<organism evidence="13 14">
    <name type="scientific">Fundicoccus culcitae</name>
    <dbReference type="NCBI Taxonomy" id="2969821"/>
    <lineage>
        <taxon>Bacteria</taxon>
        <taxon>Bacillati</taxon>
        <taxon>Bacillota</taxon>
        <taxon>Bacilli</taxon>
        <taxon>Lactobacillales</taxon>
        <taxon>Aerococcaceae</taxon>
        <taxon>Fundicoccus</taxon>
    </lineage>
</organism>
<comment type="similarity">
    <text evidence="1 10">Belongs to the class-II pyridine nucleotide-disulfide oxidoreductase family.</text>
</comment>
<dbReference type="RefSeq" id="WP_313794973.1">
    <property type="nucleotide sequence ID" value="NZ_CP102453.1"/>
</dbReference>
<keyword evidence="14" id="KW-1185">Reference proteome</keyword>
<evidence type="ECO:0000256" key="11">
    <source>
        <dbReference type="RuleBase" id="RU003881"/>
    </source>
</evidence>
<comment type="subunit">
    <text evidence="2 10">Homodimer.</text>
</comment>
<dbReference type="InterPro" id="IPR005982">
    <property type="entry name" value="Thioredox_Rdtase"/>
</dbReference>
<evidence type="ECO:0000256" key="4">
    <source>
        <dbReference type="ARBA" id="ARBA00022630"/>
    </source>
</evidence>
<keyword evidence="8 10" id="KW-0676">Redox-active center</keyword>
<dbReference type="PROSITE" id="PS00573">
    <property type="entry name" value="PYRIDINE_REDOX_2"/>
    <property type="match status" value="1"/>
</dbReference>
<evidence type="ECO:0000256" key="9">
    <source>
        <dbReference type="ARBA" id="ARBA00048132"/>
    </source>
</evidence>
<reference evidence="13 14" key="1">
    <citation type="submission" date="2022-08" db="EMBL/GenBank/DDBJ databases">
        <title>Aerococcaceae sp. nov isolated from spoiled eye mask.</title>
        <authorList>
            <person name="Zhou G."/>
            <person name="Xie X.-B."/>
            <person name="Shi Q.-S."/>
            <person name="Wang Y.-S."/>
            <person name="Wen X."/>
            <person name="Peng H."/>
            <person name="Yang X.-J."/>
            <person name="Tao H.-B."/>
            <person name="Huang X.-M."/>
        </authorList>
    </citation>
    <scope>NUCLEOTIDE SEQUENCE [LARGE SCALE GENOMIC DNA]</scope>
    <source>
        <strain evidence="14">DM20194951</strain>
    </source>
</reference>
<comment type="cofactor">
    <cofactor evidence="11">
        <name>FAD</name>
        <dbReference type="ChEBI" id="CHEBI:57692"/>
    </cofactor>
    <text evidence="11">Binds 1 FAD per subunit.</text>
</comment>
<protein>
    <recommendedName>
        <fullName evidence="3 10">Thioredoxin reductase</fullName>
        <ecNumber evidence="10">1.8.1.9</ecNumber>
    </recommendedName>
</protein>
<comment type="catalytic activity">
    <reaction evidence="9 10">
        <text>[thioredoxin]-dithiol + NADP(+) = [thioredoxin]-disulfide + NADPH + H(+)</text>
        <dbReference type="Rhea" id="RHEA:20345"/>
        <dbReference type="Rhea" id="RHEA-COMP:10698"/>
        <dbReference type="Rhea" id="RHEA-COMP:10700"/>
        <dbReference type="ChEBI" id="CHEBI:15378"/>
        <dbReference type="ChEBI" id="CHEBI:29950"/>
        <dbReference type="ChEBI" id="CHEBI:50058"/>
        <dbReference type="ChEBI" id="CHEBI:57783"/>
        <dbReference type="ChEBI" id="CHEBI:58349"/>
        <dbReference type="EC" id="1.8.1.9"/>
    </reaction>
</comment>
<dbReference type="Pfam" id="PF07992">
    <property type="entry name" value="Pyr_redox_2"/>
    <property type="match status" value="1"/>
</dbReference>
<dbReference type="InterPro" id="IPR036188">
    <property type="entry name" value="FAD/NAD-bd_sf"/>
</dbReference>
<proteinExistence type="inferred from homology"/>
<dbReference type="PANTHER" id="PTHR48105">
    <property type="entry name" value="THIOREDOXIN REDUCTASE 1-RELATED-RELATED"/>
    <property type="match status" value="1"/>
</dbReference>
<evidence type="ECO:0000259" key="12">
    <source>
        <dbReference type="Pfam" id="PF07992"/>
    </source>
</evidence>
<feature type="domain" description="FAD/NAD(P)-binding" evidence="12">
    <location>
        <begin position="1"/>
        <end position="275"/>
    </location>
</feature>
<name>A0ABY5PAG8_9LACT</name>
<evidence type="ECO:0000313" key="14">
    <source>
        <dbReference type="Proteomes" id="UP001315967"/>
    </source>
</evidence>
<evidence type="ECO:0000256" key="2">
    <source>
        <dbReference type="ARBA" id="ARBA00011738"/>
    </source>
</evidence>
<dbReference type="SUPFAM" id="SSF51905">
    <property type="entry name" value="FAD/NAD(P)-binding domain"/>
    <property type="match status" value="1"/>
</dbReference>
<keyword evidence="7" id="KW-1015">Disulfide bond</keyword>
<evidence type="ECO:0000256" key="3">
    <source>
        <dbReference type="ARBA" id="ARBA00018719"/>
    </source>
</evidence>
<evidence type="ECO:0000256" key="10">
    <source>
        <dbReference type="RuleBase" id="RU003880"/>
    </source>
</evidence>
<evidence type="ECO:0000256" key="7">
    <source>
        <dbReference type="ARBA" id="ARBA00023157"/>
    </source>
</evidence>
<keyword evidence="5 10" id="KW-0274">FAD</keyword>
<keyword evidence="11" id="KW-0521">NADP</keyword>
<evidence type="ECO:0000256" key="6">
    <source>
        <dbReference type="ARBA" id="ARBA00023002"/>
    </source>
</evidence>
<dbReference type="InterPro" id="IPR008255">
    <property type="entry name" value="Pyr_nucl-diS_OxRdtase_2_AS"/>
</dbReference>
<dbReference type="EMBL" id="CP102453">
    <property type="protein sequence ID" value="UUX35493.1"/>
    <property type="molecule type" value="Genomic_DNA"/>
</dbReference>
<dbReference type="EC" id="1.8.1.9" evidence="10"/>
<evidence type="ECO:0000256" key="5">
    <source>
        <dbReference type="ARBA" id="ARBA00022827"/>
    </source>
</evidence>
<dbReference type="GO" id="GO:0004791">
    <property type="term" value="F:thioredoxin-disulfide reductase (NADPH) activity"/>
    <property type="evidence" value="ECO:0007669"/>
    <property type="project" value="UniProtKB-EC"/>
</dbReference>
<gene>
    <name evidence="13" type="primary">trxB</name>
    <name evidence="13" type="ORF">NRE15_08300</name>
</gene>